<gene>
    <name evidence="1" type="ORF">GCM10023147_19880</name>
</gene>
<protein>
    <submittedName>
        <fullName evidence="1">Uncharacterized protein</fullName>
    </submittedName>
</protein>
<accession>A0ABP8JI55</accession>
<dbReference type="Proteomes" id="UP001500635">
    <property type="component" value="Unassembled WGS sequence"/>
</dbReference>
<evidence type="ECO:0000313" key="2">
    <source>
        <dbReference type="Proteomes" id="UP001500635"/>
    </source>
</evidence>
<reference evidence="2" key="1">
    <citation type="journal article" date="2019" name="Int. J. Syst. Evol. Microbiol.">
        <title>The Global Catalogue of Microorganisms (GCM) 10K type strain sequencing project: providing services to taxonomists for standard genome sequencing and annotation.</title>
        <authorList>
            <consortium name="The Broad Institute Genomics Platform"/>
            <consortium name="The Broad Institute Genome Sequencing Center for Infectious Disease"/>
            <person name="Wu L."/>
            <person name="Ma J."/>
        </authorList>
    </citation>
    <scope>NUCLEOTIDE SEQUENCE [LARGE SCALE GENOMIC DNA]</scope>
    <source>
        <strain evidence="2">JCM 17688</strain>
    </source>
</reference>
<dbReference type="EMBL" id="BAABFR010000025">
    <property type="protein sequence ID" value="GAA4391191.1"/>
    <property type="molecule type" value="Genomic_DNA"/>
</dbReference>
<name>A0ABP8JI55_9ACTN</name>
<proteinExistence type="predicted"/>
<comment type="caution">
    <text evidence="1">The sequence shown here is derived from an EMBL/GenBank/DDBJ whole genome shotgun (WGS) entry which is preliminary data.</text>
</comment>
<sequence>MQRADGFARREAAIRLPGAGAGIIGDQGDDGVDDTVHCGDPLEVEVEELDRRDLAVAQQSGLLDGRSIADLVEWHGLSKRRMTLVGI</sequence>
<organism evidence="1 2">
    <name type="scientific">Tsukamurella soli</name>
    <dbReference type="NCBI Taxonomy" id="644556"/>
    <lineage>
        <taxon>Bacteria</taxon>
        <taxon>Bacillati</taxon>
        <taxon>Actinomycetota</taxon>
        <taxon>Actinomycetes</taxon>
        <taxon>Mycobacteriales</taxon>
        <taxon>Tsukamurellaceae</taxon>
        <taxon>Tsukamurella</taxon>
    </lineage>
</organism>
<evidence type="ECO:0000313" key="1">
    <source>
        <dbReference type="EMBL" id="GAA4391191.1"/>
    </source>
</evidence>
<keyword evidence="2" id="KW-1185">Reference proteome</keyword>